<dbReference type="InterPro" id="IPR020843">
    <property type="entry name" value="ER"/>
</dbReference>
<protein>
    <submittedName>
        <fullName evidence="7">Alcohol dehydrogenase</fullName>
        <ecNumber evidence="7">1.1.1.1</ecNumber>
    </submittedName>
</protein>
<proteinExistence type="inferred from homology"/>
<dbReference type="PROSITE" id="PS00059">
    <property type="entry name" value="ADH_ZINC"/>
    <property type="match status" value="1"/>
</dbReference>
<comment type="similarity">
    <text evidence="2 6">Belongs to the zinc-containing alcohol dehydrogenase family.</text>
</comment>
<dbReference type="STRING" id="2045.KR76_22250"/>
<dbReference type="Gene3D" id="3.90.180.10">
    <property type="entry name" value="Medium-chain alcohol dehydrogenases, catalytic domain"/>
    <property type="match status" value="1"/>
</dbReference>
<dbReference type="SMART" id="SM00829">
    <property type="entry name" value="PKS_ER"/>
    <property type="match status" value="1"/>
</dbReference>
<gene>
    <name evidence="7" type="ORF">KR76_22250</name>
</gene>
<dbReference type="GO" id="GO:0008270">
    <property type="term" value="F:zinc ion binding"/>
    <property type="evidence" value="ECO:0007669"/>
    <property type="project" value="InterPro"/>
</dbReference>
<evidence type="ECO:0000256" key="1">
    <source>
        <dbReference type="ARBA" id="ARBA00001947"/>
    </source>
</evidence>
<dbReference type="SUPFAM" id="SSF51735">
    <property type="entry name" value="NAD(P)-binding Rossmann-fold domains"/>
    <property type="match status" value="1"/>
</dbReference>
<organism evidence="7 8">
    <name type="scientific">Nocardioides simplex</name>
    <name type="common">Arthrobacter simplex</name>
    <dbReference type="NCBI Taxonomy" id="2045"/>
    <lineage>
        <taxon>Bacteria</taxon>
        <taxon>Bacillati</taxon>
        <taxon>Actinomycetota</taxon>
        <taxon>Actinomycetes</taxon>
        <taxon>Propionibacteriales</taxon>
        <taxon>Nocardioidaceae</taxon>
        <taxon>Pimelobacter</taxon>
    </lineage>
</organism>
<dbReference type="HOGENOM" id="CLU_026673_11_2_11"/>
<dbReference type="Pfam" id="PF00107">
    <property type="entry name" value="ADH_zinc_N"/>
    <property type="match status" value="1"/>
</dbReference>
<dbReference type="EMBL" id="CP009896">
    <property type="protein sequence ID" value="AJR18691.1"/>
    <property type="molecule type" value="Genomic_DNA"/>
</dbReference>
<dbReference type="RefSeq" id="WP_052138978.1">
    <property type="nucleotide sequence ID" value="NZ_BJMC01000012.1"/>
</dbReference>
<evidence type="ECO:0000256" key="2">
    <source>
        <dbReference type="ARBA" id="ARBA00008072"/>
    </source>
</evidence>
<dbReference type="PANTHER" id="PTHR43350:SF17">
    <property type="entry name" value="NAD-DEPENDENT ALCOHOL DEHYDROGENASE"/>
    <property type="match status" value="1"/>
</dbReference>
<evidence type="ECO:0000256" key="3">
    <source>
        <dbReference type="ARBA" id="ARBA00022723"/>
    </source>
</evidence>
<name>A0A0C5XHQ7_NOCSI</name>
<evidence type="ECO:0000313" key="8">
    <source>
        <dbReference type="Proteomes" id="UP000030300"/>
    </source>
</evidence>
<dbReference type="OrthoDB" id="3567264at2"/>
<keyword evidence="4 6" id="KW-0862">Zinc</keyword>
<dbReference type="GO" id="GO:0004022">
    <property type="term" value="F:alcohol dehydrogenase (NAD+) activity"/>
    <property type="evidence" value="ECO:0007669"/>
    <property type="project" value="UniProtKB-EC"/>
</dbReference>
<sequence>MRAFVLDRDGWGLREVPDPRPAAGQVVVRTTAAGLCHSDLTLAARSPDAHPFALPLVLGHELAGTVVERGPGVTGDLALGTPVVGYGPRGCGHCAACATGAENYCRTPGPRFPPGLGAPGALAELVAVDARHLLPAPDLAPAQGAALSDAGLTALHALDRALAAVGLPPEELTVVVLGIGGLGHVAVQLARLAGAPVVAVDRVAAKLDFARRLGADHVLPAGPELPDAVRELTGGRGADVVIDLVGSAASLAQAGAMVAVNGVVSVVGVGSGRLAVGMHALPLGVRTDLPFWGTRPELVRLLRLAAAGQVRVEVEEIALDDVPAGYDRLAAGEVLGRAVALLHP</sequence>
<keyword evidence="5 7" id="KW-0560">Oxidoreductase</keyword>
<dbReference type="SUPFAM" id="SSF50129">
    <property type="entry name" value="GroES-like"/>
    <property type="match status" value="1"/>
</dbReference>
<evidence type="ECO:0000256" key="6">
    <source>
        <dbReference type="RuleBase" id="RU361277"/>
    </source>
</evidence>
<dbReference type="Gene3D" id="3.40.50.720">
    <property type="entry name" value="NAD(P)-binding Rossmann-like Domain"/>
    <property type="match status" value="1"/>
</dbReference>
<dbReference type="InterPro" id="IPR011032">
    <property type="entry name" value="GroES-like_sf"/>
</dbReference>
<dbReference type="EC" id="1.1.1.1" evidence="7"/>
<evidence type="ECO:0000256" key="5">
    <source>
        <dbReference type="ARBA" id="ARBA00023002"/>
    </source>
</evidence>
<keyword evidence="8" id="KW-1185">Reference proteome</keyword>
<reference evidence="7 8" key="1">
    <citation type="journal article" date="2015" name="Genome Announc.">
        <title>Complete Genome Sequence of Steroid-Transforming Nocardioides simplex VKM Ac-2033D.</title>
        <authorList>
            <person name="Shtratnikova V.Y."/>
            <person name="Schelkunov M.I."/>
            <person name="Pekov Y.A."/>
            <person name="Fokina V.V."/>
            <person name="Logacheva M.D."/>
            <person name="Sokolov S.L."/>
            <person name="Bragin E.Y."/>
            <person name="Ashapkin V.V."/>
            <person name="Donova M.V."/>
        </authorList>
    </citation>
    <scope>NUCLEOTIDE SEQUENCE [LARGE SCALE GENOMIC DNA]</scope>
    <source>
        <strain evidence="7 8">VKM Ac-2033D</strain>
    </source>
</reference>
<dbReference type="AlphaFoldDB" id="A0A0C5XHQ7"/>
<dbReference type="InterPro" id="IPR013154">
    <property type="entry name" value="ADH-like_N"/>
</dbReference>
<dbReference type="InterPro" id="IPR013149">
    <property type="entry name" value="ADH-like_C"/>
</dbReference>
<dbReference type="InterPro" id="IPR002328">
    <property type="entry name" value="ADH_Zn_CS"/>
</dbReference>
<dbReference type="PANTHER" id="PTHR43350">
    <property type="entry name" value="NAD-DEPENDENT ALCOHOL DEHYDROGENASE"/>
    <property type="match status" value="1"/>
</dbReference>
<keyword evidence="3 6" id="KW-0479">Metal-binding</keyword>
<dbReference type="KEGG" id="psim:KR76_22250"/>
<dbReference type="GeneID" id="96611504"/>
<dbReference type="Proteomes" id="UP000030300">
    <property type="component" value="Chromosome"/>
</dbReference>
<accession>A0A0C5XHQ7</accession>
<comment type="cofactor">
    <cofactor evidence="1 6">
        <name>Zn(2+)</name>
        <dbReference type="ChEBI" id="CHEBI:29105"/>
    </cofactor>
</comment>
<dbReference type="Pfam" id="PF08240">
    <property type="entry name" value="ADH_N"/>
    <property type="match status" value="1"/>
</dbReference>
<evidence type="ECO:0000256" key="4">
    <source>
        <dbReference type="ARBA" id="ARBA00022833"/>
    </source>
</evidence>
<dbReference type="InterPro" id="IPR036291">
    <property type="entry name" value="NAD(P)-bd_dom_sf"/>
</dbReference>
<evidence type="ECO:0000313" key="7">
    <source>
        <dbReference type="EMBL" id="AJR18691.1"/>
    </source>
</evidence>